<evidence type="ECO:0000313" key="3">
    <source>
        <dbReference type="Proteomes" id="UP001283361"/>
    </source>
</evidence>
<feature type="region of interest" description="Disordered" evidence="1">
    <location>
        <begin position="50"/>
        <end position="97"/>
    </location>
</feature>
<sequence length="97" mass="11032">MALDRHCNMTAESVNKPSQLLRSNPVSVTIWARQDPVRLMDCVKNTHVVTEDENDQESMLEIENRKSENCSPDKKTDRCARFDGVQNSTRSDKVHGS</sequence>
<gene>
    <name evidence="2" type="ORF">RRG08_054664</name>
</gene>
<dbReference type="EMBL" id="JAWDGP010000750">
    <property type="protein sequence ID" value="KAK3797638.1"/>
    <property type="molecule type" value="Genomic_DNA"/>
</dbReference>
<dbReference type="AlphaFoldDB" id="A0AAE1E9B2"/>
<keyword evidence="3" id="KW-1185">Reference proteome</keyword>
<name>A0AAE1E9B2_9GAST</name>
<evidence type="ECO:0000256" key="1">
    <source>
        <dbReference type="SAM" id="MobiDB-lite"/>
    </source>
</evidence>
<proteinExistence type="predicted"/>
<feature type="compositionally biased region" description="Basic and acidic residues" evidence="1">
    <location>
        <begin position="62"/>
        <end position="81"/>
    </location>
</feature>
<protein>
    <submittedName>
        <fullName evidence="2">Uncharacterized protein</fullName>
    </submittedName>
</protein>
<comment type="caution">
    <text evidence="2">The sequence shown here is derived from an EMBL/GenBank/DDBJ whole genome shotgun (WGS) entry which is preliminary data.</text>
</comment>
<evidence type="ECO:0000313" key="2">
    <source>
        <dbReference type="EMBL" id="KAK3797638.1"/>
    </source>
</evidence>
<reference evidence="2" key="1">
    <citation type="journal article" date="2023" name="G3 (Bethesda)">
        <title>A reference genome for the long-term kleptoplast-retaining sea slug Elysia crispata morphotype clarki.</title>
        <authorList>
            <person name="Eastman K.E."/>
            <person name="Pendleton A.L."/>
            <person name="Shaikh M.A."/>
            <person name="Suttiyut T."/>
            <person name="Ogas R."/>
            <person name="Tomko P."/>
            <person name="Gavelis G."/>
            <person name="Widhalm J.R."/>
            <person name="Wisecaver J.H."/>
        </authorList>
    </citation>
    <scope>NUCLEOTIDE SEQUENCE</scope>
    <source>
        <strain evidence="2">ECLA1</strain>
    </source>
</reference>
<feature type="compositionally biased region" description="Acidic residues" evidence="1">
    <location>
        <begin position="51"/>
        <end position="60"/>
    </location>
</feature>
<organism evidence="2 3">
    <name type="scientific">Elysia crispata</name>
    <name type="common">lettuce slug</name>
    <dbReference type="NCBI Taxonomy" id="231223"/>
    <lineage>
        <taxon>Eukaryota</taxon>
        <taxon>Metazoa</taxon>
        <taxon>Spiralia</taxon>
        <taxon>Lophotrochozoa</taxon>
        <taxon>Mollusca</taxon>
        <taxon>Gastropoda</taxon>
        <taxon>Heterobranchia</taxon>
        <taxon>Euthyneura</taxon>
        <taxon>Panpulmonata</taxon>
        <taxon>Sacoglossa</taxon>
        <taxon>Placobranchoidea</taxon>
        <taxon>Plakobranchidae</taxon>
        <taxon>Elysia</taxon>
    </lineage>
</organism>
<dbReference type="Proteomes" id="UP001283361">
    <property type="component" value="Unassembled WGS sequence"/>
</dbReference>
<accession>A0AAE1E9B2</accession>